<protein>
    <submittedName>
        <fullName evidence="1">Restriction alleviation protein Lar</fullName>
    </submittedName>
</protein>
<reference evidence="1" key="1">
    <citation type="submission" date="2024-03" db="EMBL/GenBank/DDBJ databases">
        <title>Diverse circular DNA viruses in blood, oral, and fecal samples of captive lemurs.</title>
        <authorList>
            <person name="Paietta E.N."/>
            <person name="Kraberger S."/>
            <person name="Lund M.C."/>
            <person name="Custer J.M."/>
            <person name="Vargas K.M."/>
            <person name="Ehmke E.E."/>
            <person name="Yoder A.D."/>
            <person name="Varsani A."/>
        </authorList>
    </citation>
    <scope>NUCLEOTIDE SEQUENCE</scope>
    <source>
        <strain evidence="1">Duke_22FF_208</strain>
    </source>
</reference>
<name>A0AAU8AWE3_9CAUD</name>
<accession>A0AAU8AWE3</accession>
<organism evidence="1">
    <name type="scientific">Dulem virus 37</name>
    <dbReference type="NCBI Taxonomy" id="3145755"/>
    <lineage>
        <taxon>Viruses</taxon>
        <taxon>Duplodnaviria</taxon>
        <taxon>Heunggongvirae</taxon>
        <taxon>Uroviricota</taxon>
        <taxon>Caudoviricetes</taxon>
    </lineage>
</organism>
<sequence>MFTVKLNIELKPCPFCGGPAKIIVCDDEGNHRPKEYEDDPWSGLGFMLEHNEEDNPSCPIAHEKYGQCGRMIYDTREEAAAAWNKRA</sequence>
<dbReference type="EMBL" id="PP511443">
    <property type="protein sequence ID" value="XCD04308.1"/>
    <property type="molecule type" value="Genomic_DNA"/>
</dbReference>
<proteinExistence type="predicted"/>
<evidence type="ECO:0000313" key="1">
    <source>
        <dbReference type="EMBL" id="XCD04308.1"/>
    </source>
</evidence>